<evidence type="ECO:0000313" key="1">
    <source>
        <dbReference type="EMBL" id="JAE01915.1"/>
    </source>
</evidence>
<reference evidence="1" key="1">
    <citation type="submission" date="2014-09" db="EMBL/GenBank/DDBJ databases">
        <authorList>
            <person name="Magalhaes I.L.F."/>
            <person name="Oliveira U."/>
            <person name="Santos F.R."/>
            <person name="Vidigal T.H.D.A."/>
            <person name="Brescovit A.D."/>
            <person name="Santos A.J."/>
        </authorList>
    </citation>
    <scope>NUCLEOTIDE SEQUENCE</scope>
    <source>
        <tissue evidence="1">Shoot tissue taken approximately 20 cm above the soil surface</tissue>
    </source>
</reference>
<sequence>MQTNIIQPPYPPAPEYIQARPPRIFGQLICSAICVQRNGMESTVPLPALVHFAPCTSFSFGMAMDLTYISNTNQNSKILLSQASDGSYQPNVLRIYYIQASEPRSLATAWGRPLVGVGGLLAFSSCIHVSSI</sequence>
<organism evidence="1">
    <name type="scientific">Arundo donax</name>
    <name type="common">Giant reed</name>
    <name type="synonym">Donax arundinaceus</name>
    <dbReference type="NCBI Taxonomy" id="35708"/>
    <lineage>
        <taxon>Eukaryota</taxon>
        <taxon>Viridiplantae</taxon>
        <taxon>Streptophyta</taxon>
        <taxon>Embryophyta</taxon>
        <taxon>Tracheophyta</taxon>
        <taxon>Spermatophyta</taxon>
        <taxon>Magnoliopsida</taxon>
        <taxon>Liliopsida</taxon>
        <taxon>Poales</taxon>
        <taxon>Poaceae</taxon>
        <taxon>PACMAD clade</taxon>
        <taxon>Arundinoideae</taxon>
        <taxon>Arundineae</taxon>
        <taxon>Arundo</taxon>
    </lineage>
</organism>
<name>A0A0A9EMD2_ARUDO</name>
<protein>
    <submittedName>
        <fullName evidence="1">Uncharacterized protein</fullName>
    </submittedName>
</protein>
<dbReference type="AlphaFoldDB" id="A0A0A9EMD2"/>
<accession>A0A0A9EMD2</accession>
<reference evidence="1" key="2">
    <citation type="journal article" date="2015" name="Data Brief">
        <title>Shoot transcriptome of the giant reed, Arundo donax.</title>
        <authorList>
            <person name="Barrero R.A."/>
            <person name="Guerrero F.D."/>
            <person name="Moolhuijzen P."/>
            <person name="Goolsby J.A."/>
            <person name="Tidwell J."/>
            <person name="Bellgard S.E."/>
            <person name="Bellgard M.I."/>
        </authorList>
    </citation>
    <scope>NUCLEOTIDE SEQUENCE</scope>
    <source>
        <tissue evidence="1">Shoot tissue taken approximately 20 cm above the soil surface</tissue>
    </source>
</reference>
<dbReference type="EMBL" id="GBRH01195981">
    <property type="protein sequence ID" value="JAE01915.1"/>
    <property type="molecule type" value="Transcribed_RNA"/>
</dbReference>
<proteinExistence type="predicted"/>